<dbReference type="InterPro" id="IPR026960">
    <property type="entry name" value="RVT-Znf"/>
</dbReference>
<dbReference type="AlphaFoldDB" id="A0A6V7QHW4"/>
<proteinExistence type="predicted"/>
<gene>
    <name evidence="2" type="ORF">CB5_LOCUS25911</name>
</gene>
<evidence type="ECO:0000313" key="2">
    <source>
        <dbReference type="EMBL" id="CAD1842700.1"/>
    </source>
</evidence>
<dbReference type="Pfam" id="PF13966">
    <property type="entry name" value="zf-RVT"/>
    <property type="match status" value="1"/>
</dbReference>
<feature type="domain" description="Reverse transcriptase zinc-binding" evidence="1">
    <location>
        <begin position="54"/>
        <end position="136"/>
    </location>
</feature>
<evidence type="ECO:0000259" key="1">
    <source>
        <dbReference type="Pfam" id="PF13966"/>
    </source>
</evidence>
<accession>A0A6V7QHW4</accession>
<protein>
    <recommendedName>
        <fullName evidence="1">Reverse transcriptase zinc-binding domain-containing protein</fullName>
    </recommendedName>
</protein>
<dbReference type="EMBL" id="LR862136">
    <property type="protein sequence ID" value="CAD1842700.1"/>
    <property type="molecule type" value="Genomic_DNA"/>
</dbReference>
<sequence length="221" mass="25721">MRNGWCWETILGGWCYDNHGAASSITALKDRIFDAQISQGQDSVHWRWSTDGRFTVKSTYSILRDGGTRDARTGRIWSLRLPLKVKVFSWLVLKKRPLTADNLVKRGWTGNTKCMLCGLEEETVDHLFTQCVFTRFLMVSTQEITHLGDLGHDVHMIWDRWTGRKRTQPTSTGLLGLIACWWVIWDFRNKAIFRMIQTDPTVGIHKIKQLTDLWKKIRPEK</sequence>
<reference evidence="2" key="1">
    <citation type="submission" date="2020-07" db="EMBL/GenBank/DDBJ databases">
        <authorList>
            <person name="Lin J."/>
        </authorList>
    </citation>
    <scope>NUCLEOTIDE SEQUENCE</scope>
</reference>
<organism evidence="2">
    <name type="scientific">Ananas comosus var. bracteatus</name>
    <name type="common">red pineapple</name>
    <dbReference type="NCBI Taxonomy" id="296719"/>
    <lineage>
        <taxon>Eukaryota</taxon>
        <taxon>Viridiplantae</taxon>
        <taxon>Streptophyta</taxon>
        <taxon>Embryophyta</taxon>
        <taxon>Tracheophyta</taxon>
        <taxon>Spermatophyta</taxon>
        <taxon>Magnoliopsida</taxon>
        <taxon>Liliopsida</taxon>
        <taxon>Poales</taxon>
        <taxon>Bromeliaceae</taxon>
        <taxon>Bromelioideae</taxon>
        <taxon>Ananas</taxon>
    </lineage>
</organism>
<name>A0A6V7QHW4_ANACO</name>